<evidence type="ECO:0000313" key="2">
    <source>
        <dbReference type="Proteomes" id="UP000218542"/>
    </source>
</evidence>
<accession>A0A286TW42</accession>
<name>A0A286TW42_9BACT</name>
<dbReference type="Proteomes" id="UP000218542">
    <property type="component" value="Unassembled WGS sequence"/>
</dbReference>
<dbReference type="AlphaFoldDB" id="A0A286TW42"/>
<sequence>MSKLLGSQRWASTIRGTQMHVLMRTRFVTWFVVLMMSANFPTITFADSPCPPVIHVEILDIRNSEGSVACVLFESPDGFPTKYLRCATNAMIIKVRDKQVSFDFHDIAPGTYALAIIHDENVNGKLDTSWLGVPKEGYGFSNDVKGVLGAPAFSAASFHYDGQNLDMTINLNY</sequence>
<evidence type="ECO:0008006" key="3">
    <source>
        <dbReference type="Google" id="ProtNLM"/>
    </source>
</evidence>
<dbReference type="Pfam" id="PF09912">
    <property type="entry name" value="DUF2141"/>
    <property type="match status" value="1"/>
</dbReference>
<protein>
    <recommendedName>
        <fullName evidence="3">DUF2141 domain-containing protein</fullName>
    </recommendedName>
</protein>
<reference evidence="2" key="1">
    <citation type="journal article" date="2017" name="Environ. Microbiol. Rep.">
        <title>Genetic Diversity of Marine Anaerobic Ammonium-Oxidizing Bacteria as Revealed by Genomic and Proteomic Analyses of 'Candidatus Scalindua japonica'.</title>
        <authorList>
            <person name="Oshiki M."/>
            <person name="Mizuto K."/>
            <person name="Kimura Z."/>
            <person name="Kindaichi T."/>
            <person name="Satoh H."/>
            <person name="Okabe S."/>
        </authorList>
    </citation>
    <scope>NUCLEOTIDE SEQUENCE [LARGE SCALE GENOMIC DNA]</scope>
    <source>
        <strain evidence="2">husup-a2</strain>
    </source>
</reference>
<dbReference type="EMBL" id="BAOS01000005">
    <property type="protein sequence ID" value="GAX60100.1"/>
    <property type="molecule type" value="Genomic_DNA"/>
</dbReference>
<proteinExistence type="predicted"/>
<gene>
    <name evidence="1" type="ORF">SCALIN_C05_0185</name>
</gene>
<dbReference type="OrthoDB" id="9788332at2"/>
<organism evidence="1 2">
    <name type="scientific">Candidatus Scalindua japonica</name>
    <dbReference type="NCBI Taxonomy" id="1284222"/>
    <lineage>
        <taxon>Bacteria</taxon>
        <taxon>Pseudomonadati</taxon>
        <taxon>Planctomycetota</taxon>
        <taxon>Candidatus Brocadiia</taxon>
        <taxon>Candidatus Brocadiales</taxon>
        <taxon>Candidatus Scalinduaceae</taxon>
        <taxon>Candidatus Scalindua</taxon>
    </lineage>
</organism>
<comment type="caution">
    <text evidence="1">The sequence shown here is derived from an EMBL/GenBank/DDBJ whole genome shotgun (WGS) entry which is preliminary data.</text>
</comment>
<keyword evidence="2" id="KW-1185">Reference proteome</keyword>
<evidence type="ECO:0000313" key="1">
    <source>
        <dbReference type="EMBL" id="GAX60100.1"/>
    </source>
</evidence>
<dbReference type="RefSeq" id="WP_096893358.1">
    <property type="nucleotide sequence ID" value="NZ_BAOS01000005.1"/>
</dbReference>
<dbReference type="InterPro" id="IPR018673">
    <property type="entry name" value="DUF2141"/>
</dbReference>